<gene>
    <name evidence="2" type="ORF">CAEBREN_08264</name>
</gene>
<evidence type="ECO:0000313" key="3">
    <source>
        <dbReference type="Proteomes" id="UP000008068"/>
    </source>
</evidence>
<evidence type="ECO:0000256" key="1">
    <source>
        <dbReference type="SAM" id="MobiDB-lite"/>
    </source>
</evidence>
<proteinExistence type="predicted"/>
<keyword evidence="3" id="KW-1185">Reference proteome</keyword>
<evidence type="ECO:0000313" key="2">
    <source>
        <dbReference type="EMBL" id="EGT32122.1"/>
    </source>
</evidence>
<dbReference type="AlphaFoldDB" id="G0NJ21"/>
<name>G0NJ21_CAEBE</name>
<accession>G0NJ21</accession>
<reference evidence="3" key="1">
    <citation type="submission" date="2011-07" db="EMBL/GenBank/DDBJ databases">
        <authorList>
            <consortium name="Caenorhabditis brenneri Sequencing and Analysis Consortium"/>
            <person name="Wilson R.K."/>
        </authorList>
    </citation>
    <scope>NUCLEOTIDE SEQUENCE [LARGE SCALE GENOMIC DNA]</scope>
    <source>
        <strain evidence="3">PB2801</strain>
    </source>
</reference>
<protein>
    <submittedName>
        <fullName evidence="2">Uncharacterized protein</fullName>
    </submittedName>
</protein>
<organism evidence="3">
    <name type="scientific">Caenorhabditis brenneri</name>
    <name type="common">Nematode worm</name>
    <dbReference type="NCBI Taxonomy" id="135651"/>
    <lineage>
        <taxon>Eukaryota</taxon>
        <taxon>Metazoa</taxon>
        <taxon>Ecdysozoa</taxon>
        <taxon>Nematoda</taxon>
        <taxon>Chromadorea</taxon>
        <taxon>Rhabditida</taxon>
        <taxon>Rhabditina</taxon>
        <taxon>Rhabditomorpha</taxon>
        <taxon>Rhabditoidea</taxon>
        <taxon>Rhabditidae</taxon>
        <taxon>Peloderinae</taxon>
        <taxon>Caenorhabditis</taxon>
    </lineage>
</organism>
<sequence length="269" mass="30937">MNEHCRSSSHHLNNNHSSSLPYPTTTAESFLTNPSAEYIDYAFRDPSLSNLLYGFCSSGVSYYDEYQNQFRCSSLNSSVLSQCSSSYEQQNLQSAKTDQNNPFTHDPINHGNSSIEAKRDIFPSANFGQQLHTITSILEKKEVREAGVCANCGDKAVKDECFKCHTYKIRYNKPRPKRLWKKKVVTTECNNCGIPTTRASCQACYKYKRCYGIDRPERFWKKRIGQYKECTFCKRTVTSQWYKVGDKKQCPSCYFKSGYVARESNSEEL</sequence>
<dbReference type="Proteomes" id="UP000008068">
    <property type="component" value="Unassembled WGS sequence"/>
</dbReference>
<feature type="region of interest" description="Disordered" evidence="1">
    <location>
        <begin position="1"/>
        <end position="22"/>
    </location>
</feature>
<dbReference type="HOGENOM" id="CLU_1035226_0_0_1"/>
<feature type="compositionally biased region" description="Low complexity" evidence="1">
    <location>
        <begin position="10"/>
        <end position="20"/>
    </location>
</feature>
<dbReference type="InParanoid" id="G0NJ21"/>
<dbReference type="EMBL" id="GL379893">
    <property type="protein sequence ID" value="EGT32122.1"/>
    <property type="molecule type" value="Genomic_DNA"/>
</dbReference>